<gene>
    <name evidence="1" type="ORF">MON38_20540</name>
</gene>
<sequence>MNYSLLFEAPEHRQHAVNFALALSERTTLEPGPYERQLLARFVAGELLLSEVEALLEKEALAPRPSQNKLDC</sequence>
<keyword evidence="2" id="KW-1185">Reference proteome</keyword>
<protein>
    <submittedName>
        <fullName evidence="1">Antitoxin VbhA family protein</fullName>
    </submittedName>
</protein>
<proteinExistence type="predicted"/>
<dbReference type="Proteomes" id="UP001139193">
    <property type="component" value="Unassembled WGS sequence"/>
</dbReference>
<name>A0A9X2AHF9_9BACT</name>
<dbReference type="AlphaFoldDB" id="A0A9X2AHF9"/>
<comment type="caution">
    <text evidence="1">The sequence shown here is derived from an EMBL/GenBank/DDBJ whole genome shotgun (WGS) entry which is preliminary data.</text>
</comment>
<accession>A0A9X2AHF9</accession>
<reference evidence="1" key="1">
    <citation type="submission" date="2022-03" db="EMBL/GenBank/DDBJ databases">
        <title>Bacterial whole genome sequence for Hymenobacter sp. DH14.</title>
        <authorList>
            <person name="Le V."/>
        </authorList>
    </citation>
    <scope>NUCLEOTIDE SEQUENCE</scope>
    <source>
        <strain evidence="1">DH14</strain>
    </source>
</reference>
<dbReference type="CDD" id="cd11586">
    <property type="entry name" value="VbhA_like"/>
    <property type="match status" value="1"/>
</dbReference>
<dbReference type="InterPro" id="IPR033788">
    <property type="entry name" value="VbhA-like"/>
</dbReference>
<dbReference type="RefSeq" id="WP_241938029.1">
    <property type="nucleotide sequence ID" value="NZ_JALBGC010000006.1"/>
</dbReference>
<dbReference type="EMBL" id="JALBGC010000006">
    <property type="protein sequence ID" value="MCI1189817.1"/>
    <property type="molecule type" value="Genomic_DNA"/>
</dbReference>
<evidence type="ECO:0000313" key="1">
    <source>
        <dbReference type="EMBL" id="MCI1189817.1"/>
    </source>
</evidence>
<evidence type="ECO:0000313" key="2">
    <source>
        <dbReference type="Proteomes" id="UP001139193"/>
    </source>
</evidence>
<organism evidence="1 2">
    <name type="scientific">Hymenobacter cyanobacteriorum</name>
    <dbReference type="NCBI Taxonomy" id="2926463"/>
    <lineage>
        <taxon>Bacteria</taxon>
        <taxon>Pseudomonadati</taxon>
        <taxon>Bacteroidota</taxon>
        <taxon>Cytophagia</taxon>
        <taxon>Cytophagales</taxon>
        <taxon>Hymenobacteraceae</taxon>
        <taxon>Hymenobacter</taxon>
    </lineage>
</organism>